<reference evidence="2 3" key="1">
    <citation type="journal article" date="2019" name="Sci. Rep.">
        <title>A high-quality genome of Eragrostis curvula grass provides insights into Poaceae evolution and supports new strategies to enhance forage quality.</title>
        <authorList>
            <person name="Carballo J."/>
            <person name="Santos B.A.C.M."/>
            <person name="Zappacosta D."/>
            <person name="Garbus I."/>
            <person name="Selva J.P."/>
            <person name="Gallo C.A."/>
            <person name="Diaz A."/>
            <person name="Albertini E."/>
            <person name="Caccamo M."/>
            <person name="Echenique V."/>
        </authorList>
    </citation>
    <scope>NUCLEOTIDE SEQUENCE [LARGE SCALE GENOMIC DNA]</scope>
    <source>
        <strain evidence="3">cv. Victoria</strain>
        <tissue evidence="2">Leaf</tissue>
    </source>
</reference>
<keyword evidence="3" id="KW-1185">Reference proteome</keyword>
<sequence>MARACGRRLGPRPSTIDAMARQREDDAHARDDEGVRLWTRRDESGLSEADVEAWGSPVFGGHGRRSARGDGRTAAGLADATERRDETTPPRAAMVASPQPRTRSERGHSNNLLSRLKTTEYLQDRELEPK</sequence>
<organism evidence="2 3">
    <name type="scientific">Eragrostis curvula</name>
    <name type="common">weeping love grass</name>
    <dbReference type="NCBI Taxonomy" id="38414"/>
    <lineage>
        <taxon>Eukaryota</taxon>
        <taxon>Viridiplantae</taxon>
        <taxon>Streptophyta</taxon>
        <taxon>Embryophyta</taxon>
        <taxon>Tracheophyta</taxon>
        <taxon>Spermatophyta</taxon>
        <taxon>Magnoliopsida</taxon>
        <taxon>Liliopsida</taxon>
        <taxon>Poales</taxon>
        <taxon>Poaceae</taxon>
        <taxon>PACMAD clade</taxon>
        <taxon>Chloridoideae</taxon>
        <taxon>Eragrostideae</taxon>
        <taxon>Eragrostidinae</taxon>
        <taxon>Eragrostis</taxon>
    </lineage>
</organism>
<evidence type="ECO:0000313" key="3">
    <source>
        <dbReference type="Proteomes" id="UP000324897"/>
    </source>
</evidence>
<dbReference type="AlphaFoldDB" id="A0A5J9TFY3"/>
<gene>
    <name evidence="2" type="ORF">EJB05_43791</name>
</gene>
<proteinExistence type="predicted"/>
<comment type="caution">
    <text evidence="2">The sequence shown here is derived from an EMBL/GenBank/DDBJ whole genome shotgun (WGS) entry which is preliminary data.</text>
</comment>
<name>A0A5J9TFY3_9POAL</name>
<feature type="compositionally biased region" description="Basic residues" evidence="1">
    <location>
        <begin position="1"/>
        <end position="10"/>
    </location>
</feature>
<protein>
    <submittedName>
        <fullName evidence="2">Uncharacterized protein</fullName>
    </submittedName>
</protein>
<feature type="non-terminal residue" evidence="2">
    <location>
        <position position="1"/>
    </location>
</feature>
<evidence type="ECO:0000256" key="1">
    <source>
        <dbReference type="SAM" id="MobiDB-lite"/>
    </source>
</evidence>
<dbReference type="Gramene" id="TVU10270">
    <property type="protein sequence ID" value="TVU10270"/>
    <property type="gene ID" value="EJB05_43791"/>
</dbReference>
<evidence type="ECO:0000313" key="2">
    <source>
        <dbReference type="EMBL" id="TVU10270.1"/>
    </source>
</evidence>
<dbReference type="Proteomes" id="UP000324897">
    <property type="component" value="Chromosome 3"/>
</dbReference>
<accession>A0A5J9TFY3</accession>
<feature type="compositionally biased region" description="Basic and acidic residues" evidence="1">
    <location>
        <begin position="20"/>
        <end position="44"/>
    </location>
</feature>
<dbReference type="EMBL" id="RWGY01000039">
    <property type="protein sequence ID" value="TVU10270.1"/>
    <property type="molecule type" value="Genomic_DNA"/>
</dbReference>
<feature type="region of interest" description="Disordered" evidence="1">
    <location>
        <begin position="1"/>
        <end position="130"/>
    </location>
</feature>